<dbReference type="EMBL" id="MU251423">
    <property type="protein sequence ID" value="KAG9235759.1"/>
    <property type="molecule type" value="Genomic_DNA"/>
</dbReference>
<dbReference type="PANTHER" id="PTHR24305:SF29">
    <property type="entry name" value="BENZOATE-PARA-HYDROXYLASE"/>
    <property type="match status" value="1"/>
</dbReference>
<dbReference type="InterPro" id="IPR001128">
    <property type="entry name" value="Cyt_P450"/>
</dbReference>
<dbReference type="GO" id="GO:0004497">
    <property type="term" value="F:monooxygenase activity"/>
    <property type="evidence" value="ECO:0007669"/>
    <property type="project" value="UniProtKB-KW"/>
</dbReference>
<accession>A0A9P7YKZ6</accession>
<keyword evidence="4 8" id="KW-0479">Metal-binding</keyword>
<dbReference type="InterPro" id="IPR036396">
    <property type="entry name" value="Cyt_P450_sf"/>
</dbReference>
<keyword evidence="7 9" id="KW-0503">Monooxygenase</keyword>
<comment type="cofactor">
    <cofactor evidence="1 8">
        <name>heme</name>
        <dbReference type="ChEBI" id="CHEBI:30413"/>
    </cofactor>
</comment>
<evidence type="ECO:0000313" key="11">
    <source>
        <dbReference type="EMBL" id="KAG9235759.1"/>
    </source>
</evidence>
<organism evidence="11 12">
    <name type="scientific">Amylocarpus encephaloides</name>
    <dbReference type="NCBI Taxonomy" id="45428"/>
    <lineage>
        <taxon>Eukaryota</taxon>
        <taxon>Fungi</taxon>
        <taxon>Dikarya</taxon>
        <taxon>Ascomycota</taxon>
        <taxon>Pezizomycotina</taxon>
        <taxon>Leotiomycetes</taxon>
        <taxon>Helotiales</taxon>
        <taxon>Helotiales incertae sedis</taxon>
        <taxon>Amylocarpus</taxon>
    </lineage>
</organism>
<dbReference type="GO" id="GO:0005506">
    <property type="term" value="F:iron ion binding"/>
    <property type="evidence" value="ECO:0007669"/>
    <property type="project" value="InterPro"/>
</dbReference>
<keyword evidence="12" id="KW-1185">Reference proteome</keyword>
<reference evidence="11" key="1">
    <citation type="journal article" date="2021" name="IMA Fungus">
        <title>Genomic characterization of three marine fungi, including Emericellopsis atlantica sp. nov. with signatures of a generalist lifestyle and marine biomass degradation.</title>
        <authorList>
            <person name="Hagestad O.C."/>
            <person name="Hou L."/>
            <person name="Andersen J.H."/>
            <person name="Hansen E.H."/>
            <person name="Altermark B."/>
            <person name="Li C."/>
            <person name="Kuhnert E."/>
            <person name="Cox R.J."/>
            <person name="Crous P.W."/>
            <person name="Spatafora J.W."/>
            <person name="Lail K."/>
            <person name="Amirebrahimi M."/>
            <person name="Lipzen A."/>
            <person name="Pangilinan J."/>
            <person name="Andreopoulos W."/>
            <person name="Hayes R.D."/>
            <person name="Ng V."/>
            <person name="Grigoriev I.V."/>
            <person name="Jackson S.A."/>
            <person name="Sutton T.D.S."/>
            <person name="Dobson A.D.W."/>
            <person name="Rama T."/>
        </authorList>
    </citation>
    <scope>NUCLEOTIDE SEQUENCE</scope>
    <source>
        <strain evidence="11">TRa018bII</strain>
    </source>
</reference>
<dbReference type="PRINTS" id="PR00463">
    <property type="entry name" value="EP450I"/>
</dbReference>
<evidence type="ECO:0000256" key="3">
    <source>
        <dbReference type="ARBA" id="ARBA00022617"/>
    </source>
</evidence>
<comment type="similarity">
    <text evidence="2 9">Belongs to the cytochrome P450 family.</text>
</comment>
<sequence>MAKLPGLKLGLPNPELILTSVNLVIATTVILCGIAVFRIWLHPLAAFPGPKIWAVSRLPWIRYMLRGRMWRKIERLHQEYGTVVRIAPAELSFNSPAAWTDIYISKPLMPKEPSSQTPPLNGAHSLFTAVGDDHRRLRGILANGFSDKALREQAPIIDNHATGLISRLRREIKSASPIVDIQKFLGYAALDTISDLSYGESMEGLPERNEHGWIARFFLHGRFSTVRMCLCAFSPLDKVLDFFVLSLTRRQRTKNWAVFSAKIERRLAKGDMTGQRSDLISPVVGKVTPDHEIDASAKMKAKGITSSELLSHTLASIVANSQLTTVALTTTIYLLLRNPKTLKSLTAEIRHFFTQDSQINVHSTNSLKYLDAVVNESMRLRHPTPISLPRVVPPSGRVIDGTFIPGNTIVGVNLHVISTSPLYWVEGHEFHPERFLKPEDERYEKRFEKDVKAAYMPFSTGPRNCIGGNFIVLWTNSPPSSRLFLAETRVTLAKLLWNFELVLEDPVDEWLDRAAYIVYEPTALKVKLIDQQNGEVVKERENVGE</sequence>
<dbReference type="InterPro" id="IPR050121">
    <property type="entry name" value="Cytochrome_P450_monoxygenase"/>
</dbReference>
<feature type="binding site" description="axial binding residue" evidence="8">
    <location>
        <position position="465"/>
    </location>
    <ligand>
        <name>heme</name>
        <dbReference type="ChEBI" id="CHEBI:30413"/>
    </ligand>
    <ligandPart>
        <name>Fe</name>
        <dbReference type="ChEBI" id="CHEBI:18248"/>
    </ligandPart>
</feature>
<keyword evidence="10" id="KW-0472">Membrane</keyword>
<dbReference type="Gene3D" id="1.10.630.10">
    <property type="entry name" value="Cytochrome P450"/>
    <property type="match status" value="1"/>
</dbReference>
<dbReference type="InterPro" id="IPR017972">
    <property type="entry name" value="Cyt_P450_CS"/>
</dbReference>
<dbReference type="InterPro" id="IPR002401">
    <property type="entry name" value="Cyt_P450_E_grp-I"/>
</dbReference>
<keyword evidence="6 8" id="KW-0408">Iron</keyword>
<dbReference type="GO" id="GO:0020037">
    <property type="term" value="F:heme binding"/>
    <property type="evidence" value="ECO:0007669"/>
    <property type="project" value="InterPro"/>
</dbReference>
<evidence type="ECO:0000256" key="5">
    <source>
        <dbReference type="ARBA" id="ARBA00023002"/>
    </source>
</evidence>
<dbReference type="Proteomes" id="UP000824998">
    <property type="component" value="Unassembled WGS sequence"/>
</dbReference>
<dbReference type="SUPFAM" id="SSF48264">
    <property type="entry name" value="Cytochrome P450"/>
    <property type="match status" value="1"/>
</dbReference>
<name>A0A9P7YKZ6_9HELO</name>
<keyword evidence="5 9" id="KW-0560">Oxidoreductase</keyword>
<dbReference type="Pfam" id="PF00067">
    <property type="entry name" value="p450"/>
    <property type="match status" value="1"/>
</dbReference>
<evidence type="ECO:0000256" key="7">
    <source>
        <dbReference type="ARBA" id="ARBA00023033"/>
    </source>
</evidence>
<dbReference type="OrthoDB" id="1470350at2759"/>
<comment type="caution">
    <text evidence="11">The sequence shown here is derived from an EMBL/GenBank/DDBJ whole genome shotgun (WGS) entry which is preliminary data.</text>
</comment>
<keyword evidence="3 8" id="KW-0349">Heme</keyword>
<gene>
    <name evidence="11" type="ORF">BJ875DRAFT_528259</name>
</gene>
<evidence type="ECO:0000256" key="4">
    <source>
        <dbReference type="ARBA" id="ARBA00022723"/>
    </source>
</evidence>
<evidence type="ECO:0000256" key="6">
    <source>
        <dbReference type="ARBA" id="ARBA00023004"/>
    </source>
</evidence>
<evidence type="ECO:0000256" key="2">
    <source>
        <dbReference type="ARBA" id="ARBA00010617"/>
    </source>
</evidence>
<evidence type="ECO:0000256" key="9">
    <source>
        <dbReference type="RuleBase" id="RU000461"/>
    </source>
</evidence>
<feature type="transmembrane region" description="Helical" evidence="10">
    <location>
        <begin position="20"/>
        <end position="41"/>
    </location>
</feature>
<evidence type="ECO:0000256" key="10">
    <source>
        <dbReference type="SAM" id="Phobius"/>
    </source>
</evidence>
<protein>
    <submittedName>
        <fullName evidence="11">Cytochrome P450 monooxygenase-like protein</fullName>
    </submittedName>
</protein>
<evidence type="ECO:0000256" key="1">
    <source>
        <dbReference type="ARBA" id="ARBA00001971"/>
    </source>
</evidence>
<dbReference type="CDD" id="cd11058">
    <property type="entry name" value="CYP60B-like"/>
    <property type="match status" value="1"/>
</dbReference>
<dbReference type="PROSITE" id="PS00086">
    <property type="entry name" value="CYTOCHROME_P450"/>
    <property type="match status" value="1"/>
</dbReference>
<dbReference type="PANTHER" id="PTHR24305">
    <property type="entry name" value="CYTOCHROME P450"/>
    <property type="match status" value="1"/>
</dbReference>
<evidence type="ECO:0000256" key="8">
    <source>
        <dbReference type="PIRSR" id="PIRSR602401-1"/>
    </source>
</evidence>
<keyword evidence="10" id="KW-1133">Transmembrane helix</keyword>
<evidence type="ECO:0000313" key="12">
    <source>
        <dbReference type="Proteomes" id="UP000824998"/>
    </source>
</evidence>
<dbReference type="GO" id="GO:0016705">
    <property type="term" value="F:oxidoreductase activity, acting on paired donors, with incorporation or reduction of molecular oxygen"/>
    <property type="evidence" value="ECO:0007669"/>
    <property type="project" value="InterPro"/>
</dbReference>
<dbReference type="AlphaFoldDB" id="A0A9P7YKZ6"/>
<proteinExistence type="inferred from homology"/>
<keyword evidence="10" id="KW-0812">Transmembrane</keyword>